<evidence type="ECO:0000256" key="1">
    <source>
        <dbReference type="SAM" id="MobiDB-lite"/>
    </source>
</evidence>
<sequence length="80" mass="9283">MYIQYYANLFFVSNQLSNIKKRMSARGSSTHQRAALETPGSTAALERQEQLPLERQEQLPLERQEQLPLERHEHSPESST</sequence>
<proteinExistence type="predicted"/>
<dbReference type="AlphaFoldDB" id="A0A1B7W8I6"/>
<protein>
    <submittedName>
        <fullName evidence="2">Uncharacterized protein</fullName>
    </submittedName>
</protein>
<dbReference type="Proteomes" id="UP000092093">
    <property type="component" value="Unassembled WGS sequence"/>
</dbReference>
<feature type="compositionally biased region" description="Basic and acidic residues" evidence="1">
    <location>
        <begin position="46"/>
        <end position="80"/>
    </location>
</feature>
<reference evidence="2 3" key="1">
    <citation type="submission" date="2015-09" db="EMBL/GenBank/DDBJ databases">
        <title>Aphanizomenon flos-aquae WA102.</title>
        <authorList>
            <person name="Driscoll C."/>
        </authorList>
    </citation>
    <scope>NUCLEOTIDE SEQUENCE [LARGE SCALE GENOMIC DNA]</scope>
    <source>
        <strain evidence="2">WA102</strain>
    </source>
</reference>
<evidence type="ECO:0000313" key="2">
    <source>
        <dbReference type="EMBL" id="OBQ33376.1"/>
    </source>
</evidence>
<dbReference type="EMBL" id="LJOW01000601">
    <property type="protein sequence ID" value="OBQ33376.1"/>
    <property type="molecule type" value="Genomic_DNA"/>
</dbReference>
<accession>A0A1B7W8I6</accession>
<organism evidence="2 3">
    <name type="scientific">Aphanizomenon flos-aquae WA102</name>
    <dbReference type="NCBI Taxonomy" id="1710896"/>
    <lineage>
        <taxon>Bacteria</taxon>
        <taxon>Bacillati</taxon>
        <taxon>Cyanobacteriota</taxon>
        <taxon>Cyanophyceae</taxon>
        <taxon>Nostocales</taxon>
        <taxon>Aphanizomenonaceae</taxon>
        <taxon>Aphanizomenon</taxon>
    </lineage>
</organism>
<evidence type="ECO:0000313" key="3">
    <source>
        <dbReference type="Proteomes" id="UP000092093"/>
    </source>
</evidence>
<comment type="caution">
    <text evidence="2">The sequence shown here is derived from an EMBL/GenBank/DDBJ whole genome shotgun (WGS) entry which is preliminary data.</text>
</comment>
<name>A0A1B7W8I6_APHFL</name>
<gene>
    <name evidence="2" type="ORF">AN484_27230</name>
</gene>
<feature type="region of interest" description="Disordered" evidence="1">
    <location>
        <begin position="23"/>
        <end position="80"/>
    </location>
</feature>